<keyword evidence="1" id="KW-1133">Transmembrane helix</keyword>
<evidence type="ECO:0000313" key="2">
    <source>
        <dbReference type="EMBL" id="ERG90115.1"/>
    </source>
</evidence>
<keyword evidence="1" id="KW-0812">Transmembrane</keyword>
<evidence type="ECO:0000313" key="3">
    <source>
        <dbReference type="Proteomes" id="UP000030649"/>
    </source>
</evidence>
<dbReference type="HOGENOM" id="CLU_2550165_0_0_2"/>
<name>U1N0X2_9EURY</name>
<protein>
    <submittedName>
        <fullName evidence="2">Uncharacterized protein</fullName>
    </submittedName>
</protein>
<keyword evidence="1" id="KW-0472">Membrane</keyword>
<proteinExistence type="predicted"/>
<gene>
    <name evidence="2" type="ORF">J07HQW1_00128</name>
</gene>
<dbReference type="Proteomes" id="UP000030649">
    <property type="component" value="Unassembled WGS sequence"/>
</dbReference>
<dbReference type="EMBL" id="KE356560">
    <property type="protein sequence ID" value="ERG90115.1"/>
    <property type="molecule type" value="Genomic_DNA"/>
</dbReference>
<sequence>MSRGDAAIQAAMPPVIAAITSRLLAILCILIEQINKSLAVHADFIILVMYNTYGSCLCMYNTWIANHEALVLPRSDYKNLDI</sequence>
<feature type="transmembrane region" description="Helical" evidence="1">
    <location>
        <begin position="6"/>
        <end position="31"/>
    </location>
</feature>
<reference evidence="2 3" key="1">
    <citation type="journal article" date="2013" name="PLoS ONE">
        <title>Assembly-driven community genomics of a hypersaline microbial ecosystem.</title>
        <authorList>
            <person name="Podell S."/>
            <person name="Ugalde J.A."/>
            <person name="Narasingarao P."/>
            <person name="Banfield J.F."/>
            <person name="Heidelberg K.B."/>
            <person name="Allen E.E."/>
        </authorList>
    </citation>
    <scope>NUCLEOTIDE SEQUENCE [LARGE SCALE GENOMIC DNA]</scope>
    <source>
        <strain evidence="3">J07HQW1</strain>
    </source>
</reference>
<evidence type="ECO:0000256" key="1">
    <source>
        <dbReference type="SAM" id="Phobius"/>
    </source>
</evidence>
<organism evidence="2 3">
    <name type="scientific">Haloquadratum walsbyi J07HQW1</name>
    <dbReference type="NCBI Taxonomy" id="1238424"/>
    <lineage>
        <taxon>Archaea</taxon>
        <taxon>Methanobacteriati</taxon>
        <taxon>Methanobacteriota</taxon>
        <taxon>Stenosarchaea group</taxon>
        <taxon>Halobacteria</taxon>
        <taxon>Halobacteriales</taxon>
        <taxon>Haloferacaceae</taxon>
        <taxon>Haloquadratum</taxon>
    </lineage>
</organism>
<accession>U1N0X2</accession>
<dbReference type="AlphaFoldDB" id="U1N0X2"/>